<dbReference type="Gene3D" id="3.30.470.20">
    <property type="entry name" value="ATP-grasp fold, B domain"/>
    <property type="match status" value="1"/>
</dbReference>
<evidence type="ECO:0000256" key="1">
    <source>
        <dbReference type="ARBA" id="ARBA00022598"/>
    </source>
</evidence>
<dbReference type="PANTHER" id="PTHR43585">
    <property type="entry name" value="FUMIPYRROLE BIOSYNTHESIS PROTEIN C"/>
    <property type="match status" value="1"/>
</dbReference>
<evidence type="ECO:0000256" key="2">
    <source>
        <dbReference type="ARBA" id="ARBA00022741"/>
    </source>
</evidence>
<sequence length="428" mass="45862">MQMSTRLAVVYDRGAVSPAEISSGLRGLGEVVFLCPETDHNRDLLPLLREMGQVIRLSSDRGEAVRQVAGASPDAILTFSERALPITSALGTGLGLPVNSEESVRRLTDKFLQRSALRDAGVDSVECAAVSSVDEWWRLPAGLVFPVVVKPSRGAGSRNVHVVADERAGEELVARLLAPVRTGGAGETRLVVEELLTGRDCAPFGDYVSVESLVCDGVVSHIAITGKLPLSRPFREVGQFWPSTLSERDGEPVLRLAAAAVRALGMRTGLVHTEVKLCAEGPRVIEVNGRLGGWINDLSTRAAGLNLVELAGRVALGERARVDPVAPDRVYFKCNNLPPLRPCRFEGVDGVDQVRRIPGLTGYRPLVRPGAVLDGSAVDTYELDVITGDAADHRDMLGIIDAVSESLTFVCTIDGRQARFRGPELAAL</sequence>
<protein>
    <submittedName>
        <fullName evidence="6">Biotin carboxylase</fullName>
    </submittedName>
</protein>
<dbReference type="STRING" id="994479.GCA_000194155_05411"/>
<comment type="caution">
    <text evidence="6">The sequence shown here is derived from an EMBL/GenBank/DDBJ whole genome shotgun (WGS) entry which is preliminary data.</text>
</comment>
<reference evidence="6" key="1">
    <citation type="submission" date="2017-12" db="EMBL/GenBank/DDBJ databases">
        <title>Sequencing the genomes of 1000 Actinobacteria strains.</title>
        <authorList>
            <person name="Klenk H.-P."/>
        </authorList>
    </citation>
    <scope>NUCLEOTIDE SEQUENCE [LARGE SCALE GENOMIC DNA]</scope>
    <source>
        <strain evidence="6">DSM 44228</strain>
    </source>
</reference>
<dbReference type="OrthoDB" id="24041at2"/>
<evidence type="ECO:0000256" key="4">
    <source>
        <dbReference type="PROSITE-ProRule" id="PRU00409"/>
    </source>
</evidence>
<dbReference type="SMART" id="SM01209">
    <property type="entry name" value="GARS_A"/>
    <property type="match status" value="1"/>
</dbReference>
<dbReference type="GO" id="GO:0016874">
    <property type="term" value="F:ligase activity"/>
    <property type="evidence" value="ECO:0007669"/>
    <property type="project" value="UniProtKB-KW"/>
</dbReference>
<dbReference type="InterPro" id="IPR052032">
    <property type="entry name" value="ATP-dep_AA_Ligase"/>
</dbReference>
<dbReference type="InterPro" id="IPR011761">
    <property type="entry name" value="ATP-grasp"/>
</dbReference>
<dbReference type="GO" id="GO:0046872">
    <property type="term" value="F:metal ion binding"/>
    <property type="evidence" value="ECO:0007669"/>
    <property type="project" value="InterPro"/>
</dbReference>
<dbReference type="EMBL" id="PJNB01000001">
    <property type="protein sequence ID" value="PKW16305.1"/>
    <property type="molecule type" value="Genomic_DNA"/>
</dbReference>
<dbReference type="PROSITE" id="PS50975">
    <property type="entry name" value="ATP_GRASP"/>
    <property type="match status" value="1"/>
</dbReference>
<evidence type="ECO:0000313" key="6">
    <source>
        <dbReference type="EMBL" id="PKW16305.1"/>
    </source>
</evidence>
<dbReference type="SUPFAM" id="SSF56059">
    <property type="entry name" value="Glutathione synthetase ATP-binding domain-like"/>
    <property type="match status" value="1"/>
</dbReference>
<gene>
    <name evidence="6" type="ORF">A8926_4123</name>
</gene>
<keyword evidence="1" id="KW-0436">Ligase</keyword>
<evidence type="ECO:0000259" key="5">
    <source>
        <dbReference type="PROSITE" id="PS50975"/>
    </source>
</evidence>
<proteinExistence type="predicted"/>
<dbReference type="Pfam" id="PF13535">
    <property type="entry name" value="ATP-grasp_4"/>
    <property type="match status" value="1"/>
</dbReference>
<dbReference type="GO" id="GO:0005524">
    <property type="term" value="F:ATP binding"/>
    <property type="evidence" value="ECO:0007669"/>
    <property type="project" value="UniProtKB-UniRule"/>
</dbReference>
<evidence type="ECO:0000256" key="3">
    <source>
        <dbReference type="ARBA" id="ARBA00022840"/>
    </source>
</evidence>
<name>A0A2N3Y066_SACSN</name>
<keyword evidence="2 4" id="KW-0547">Nucleotide-binding</keyword>
<dbReference type="AlphaFoldDB" id="A0A2N3Y066"/>
<accession>A0A2N3Y066</accession>
<organism evidence="6 7">
    <name type="scientific">Saccharopolyspora spinosa</name>
    <dbReference type="NCBI Taxonomy" id="60894"/>
    <lineage>
        <taxon>Bacteria</taxon>
        <taxon>Bacillati</taxon>
        <taxon>Actinomycetota</taxon>
        <taxon>Actinomycetes</taxon>
        <taxon>Pseudonocardiales</taxon>
        <taxon>Pseudonocardiaceae</taxon>
        <taxon>Saccharopolyspora</taxon>
    </lineage>
</organism>
<keyword evidence="3 4" id="KW-0067">ATP-binding</keyword>
<dbReference type="Proteomes" id="UP000233786">
    <property type="component" value="Unassembled WGS sequence"/>
</dbReference>
<keyword evidence="7" id="KW-1185">Reference proteome</keyword>
<evidence type="ECO:0000313" key="7">
    <source>
        <dbReference type="Proteomes" id="UP000233786"/>
    </source>
</evidence>
<dbReference type="PANTHER" id="PTHR43585:SF2">
    <property type="entry name" value="ATP-GRASP ENZYME FSQD"/>
    <property type="match status" value="1"/>
</dbReference>
<feature type="domain" description="ATP-grasp" evidence="5">
    <location>
        <begin position="114"/>
        <end position="316"/>
    </location>
</feature>